<keyword evidence="3" id="KW-1185">Reference proteome</keyword>
<proteinExistence type="predicted"/>
<evidence type="ECO:0000256" key="1">
    <source>
        <dbReference type="SAM" id="MobiDB-lite"/>
    </source>
</evidence>
<feature type="compositionally biased region" description="Basic residues" evidence="1">
    <location>
        <begin position="118"/>
        <end position="127"/>
    </location>
</feature>
<sequence length="153" mass="16626">MVPNEKSFPRGGTIHTDAKTDDVSLNIVFGASQKKVKKAPKVKENFLSSETEEQNGQLEAFSAETQQYGHAAGGHAGHGSGQGVDSHRAADRLARPDVRPHLGGGYIRRLHPGGQGGHVRRHQRVPRPYRALSGGPHRLRQGHQNREAGHWSG</sequence>
<organism evidence="3">
    <name type="scientific">Drosophila sechellia</name>
    <name type="common">Fruit fly</name>
    <dbReference type="NCBI Taxonomy" id="7238"/>
    <lineage>
        <taxon>Eukaryota</taxon>
        <taxon>Metazoa</taxon>
        <taxon>Ecdysozoa</taxon>
        <taxon>Arthropoda</taxon>
        <taxon>Hexapoda</taxon>
        <taxon>Insecta</taxon>
        <taxon>Pterygota</taxon>
        <taxon>Neoptera</taxon>
        <taxon>Endopterygota</taxon>
        <taxon>Diptera</taxon>
        <taxon>Brachycera</taxon>
        <taxon>Muscomorpha</taxon>
        <taxon>Ephydroidea</taxon>
        <taxon>Drosophilidae</taxon>
        <taxon>Drosophila</taxon>
        <taxon>Sophophora</taxon>
    </lineage>
</organism>
<feature type="compositionally biased region" description="Polar residues" evidence="1">
    <location>
        <begin position="47"/>
        <end position="57"/>
    </location>
</feature>
<feature type="compositionally biased region" description="Basic and acidic residues" evidence="1">
    <location>
        <begin position="144"/>
        <end position="153"/>
    </location>
</feature>
<dbReference type="GO" id="GO:0006364">
    <property type="term" value="P:rRNA processing"/>
    <property type="evidence" value="ECO:0007669"/>
    <property type="project" value="EnsemblMetazoa"/>
</dbReference>
<feature type="region of interest" description="Disordered" evidence="1">
    <location>
        <begin position="47"/>
        <end position="153"/>
    </location>
</feature>
<protein>
    <submittedName>
        <fullName evidence="2">GM23494</fullName>
    </submittedName>
</protein>
<dbReference type="KEGG" id="dse:6607727"/>
<feature type="compositionally biased region" description="Basic and acidic residues" evidence="1">
    <location>
        <begin position="85"/>
        <end position="100"/>
    </location>
</feature>
<evidence type="ECO:0000313" key="3">
    <source>
        <dbReference type="Proteomes" id="UP000001292"/>
    </source>
</evidence>
<dbReference type="Proteomes" id="UP000001292">
    <property type="component" value="Unassembled WGS sequence"/>
</dbReference>
<reference evidence="2 3" key="1">
    <citation type="journal article" date="2007" name="Nature">
        <title>Evolution of genes and genomes on the Drosophila phylogeny.</title>
        <authorList>
            <consortium name="Drosophila 12 Genomes Consortium"/>
            <person name="Clark A.G."/>
            <person name="Eisen M.B."/>
            <person name="Smith D.R."/>
            <person name="Bergman C.M."/>
            <person name="Oliver B."/>
            <person name="Markow T.A."/>
            <person name="Kaufman T.C."/>
            <person name="Kellis M."/>
            <person name="Gelbart W."/>
            <person name="Iyer V.N."/>
            <person name="Pollard D.A."/>
            <person name="Sackton T.B."/>
            <person name="Larracuente A.M."/>
            <person name="Singh N.D."/>
            <person name="Abad J.P."/>
            <person name="Abt D.N."/>
            <person name="Adryan B."/>
            <person name="Aguade M."/>
            <person name="Akashi H."/>
            <person name="Anderson W.W."/>
            <person name="Aquadro C.F."/>
            <person name="Ardell D.H."/>
            <person name="Arguello R."/>
            <person name="Artieri C.G."/>
            <person name="Barbash D.A."/>
            <person name="Barker D."/>
            <person name="Barsanti P."/>
            <person name="Batterham P."/>
            <person name="Batzoglou S."/>
            <person name="Begun D."/>
            <person name="Bhutkar A."/>
            <person name="Blanco E."/>
            <person name="Bosak S.A."/>
            <person name="Bradley R.K."/>
            <person name="Brand A.D."/>
            <person name="Brent M.R."/>
            <person name="Brooks A.N."/>
            <person name="Brown R.H."/>
            <person name="Butlin R.K."/>
            <person name="Caggese C."/>
            <person name="Calvi B.R."/>
            <person name="Bernardo de Carvalho A."/>
            <person name="Caspi A."/>
            <person name="Castrezana S."/>
            <person name="Celniker S.E."/>
            <person name="Chang J.L."/>
            <person name="Chapple C."/>
            <person name="Chatterji S."/>
            <person name="Chinwalla A."/>
            <person name="Civetta A."/>
            <person name="Clifton S.W."/>
            <person name="Comeron J.M."/>
            <person name="Costello J.C."/>
            <person name="Coyne J.A."/>
            <person name="Daub J."/>
            <person name="David R.G."/>
            <person name="Delcher A.L."/>
            <person name="Delehaunty K."/>
            <person name="Do C.B."/>
            <person name="Ebling H."/>
            <person name="Edwards K."/>
            <person name="Eickbush T."/>
            <person name="Evans J.D."/>
            <person name="Filipski A."/>
            <person name="Findeiss S."/>
            <person name="Freyhult E."/>
            <person name="Fulton L."/>
            <person name="Fulton R."/>
            <person name="Garcia A.C."/>
            <person name="Gardiner A."/>
            <person name="Garfield D.A."/>
            <person name="Garvin B.E."/>
            <person name="Gibson G."/>
            <person name="Gilbert D."/>
            <person name="Gnerre S."/>
            <person name="Godfrey J."/>
            <person name="Good R."/>
            <person name="Gotea V."/>
            <person name="Gravely B."/>
            <person name="Greenberg A.J."/>
            <person name="Griffiths-Jones S."/>
            <person name="Gross S."/>
            <person name="Guigo R."/>
            <person name="Gustafson E.A."/>
            <person name="Haerty W."/>
            <person name="Hahn M.W."/>
            <person name="Halligan D.L."/>
            <person name="Halpern A.L."/>
            <person name="Halter G.M."/>
            <person name="Han M.V."/>
            <person name="Heger A."/>
            <person name="Hillier L."/>
            <person name="Hinrichs A.S."/>
            <person name="Holmes I."/>
            <person name="Hoskins R.A."/>
            <person name="Hubisz M.J."/>
            <person name="Hultmark D."/>
            <person name="Huntley M.A."/>
            <person name="Jaffe D.B."/>
            <person name="Jagadeeshan S."/>
            <person name="Jeck W.R."/>
            <person name="Johnson J."/>
            <person name="Jones C.D."/>
            <person name="Jordan W.C."/>
            <person name="Karpen G.H."/>
            <person name="Kataoka E."/>
            <person name="Keightley P.D."/>
            <person name="Kheradpour P."/>
            <person name="Kirkness E.F."/>
            <person name="Koerich L.B."/>
            <person name="Kristiansen K."/>
            <person name="Kudrna D."/>
            <person name="Kulathinal R.J."/>
            <person name="Kumar S."/>
            <person name="Kwok R."/>
            <person name="Lander E."/>
            <person name="Langley C.H."/>
            <person name="Lapoint R."/>
            <person name="Lazzaro B.P."/>
            <person name="Lee S.J."/>
            <person name="Levesque L."/>
            <person name="Li R."/>
            <person name="Lin C.F."/>
            <person name="Lin M.F."/>
            <person name="Lindblad-Toh K."/>
            <person name="Llopart A."/>
            <person name="Long M."/>
            <person name="Low L."/>
            <person name="Lozovsky E."/>
            <person name="Lu J."/>
            <person name="Luo M."/>
            <person name="Machado C.A."/>
            <person name="Makalowski W."/>
            <person name="Marzo M."/>
            <person name="Matsuda M."/>
            <person name="Matzkin L."/>
            <person name="McAllister B."/>
            <person name="McBride C.S."/>
            <person name="McKernan B."/>
            <person name="McKernan K."/>
            <person name="Mendez-Lago M."/>
            <person name="Minx P."/>
            <person name="Mollenhauer M.U."/>
            <person name="Montooth K."/>
            <person name="Mount S.M."/>
            <person name="Mu X."/>
            <person name="Myers E."/>
            <person name="Negre B."/>
            <person name="Newfeld S."/>
            <person name="Nielsen R."/>
            <person name="Noor M.A."/>
            <person name="O'Grady P."/>
            <person name="Pachter L."/>
            <person name="Papaceit M."/>
            <person name="Parisi M.J."/>
            <person name="Parisi M."/>
            <person name="Parts L."/>
            <person name="Pedersen J.S."/>
            <person name="Pesole G."/>
            <person name="Phillippy A.M."/>
            <person name="Ponting C.P."/>
            <person name="Pop M."/>
            <person name="Porcelli D."/>
            <person name="Powell J.R."/>
            <person name="Prohaska S."/>
            <person name="Pruitt K."/>
            <person name="Puig M."/>
            <person name="Quesneville H."/>
            <person name="Ram K.R."/>
            <person name="Rand D."/>
            <person name="Rasmussen M.D."/>
            <person name="Reed L.K."/>
            <person name="Reenan R."/>
            <person name="Reily A."/>
            <person name="Remington K.A."/>
            <person name="Rieger T.T."/>
            <person name="Ritchie M.G."/>
            <person name="Robin C."/>
            <person name="Rogers Y.H."/>
            <person name="Rohde C."/>
            <person name="Rozas J."/>
            <person name="Rubenfield M.J."/>
            <person name="Ruiz A."/>
            <person name="Russo S."/>
            <person name="Salzberg S.L."/>
            <person name="Sanchez-Gracia A."/>
            <person name="Saranga D.J."/>
            <person name="Sato H."/>
            <person name="Schaeffer S.W."/>
            <person name="Schatz M.C."/>
            <person name="Schlenke T."/>
            <person name="Schwartz R."/>
            <person name="Segarra C."/>
            <person name="Singh R.S."/>
            <person name="Sirot L."/>
            <person name="Sirota M."/>
            <person name="Sisneros N.B."/>
            <person name="Smith C.D."/>
            <person name="Smith T.F."/>
            <person name="Spieth J."/>
            <person name="Stage D.E."/>
            <person name="Stark A."/>
            <person name="Stephan W."/>
            <person name="Strausberg R.L."/>
            <person name="Strempel S."/>
            <person name="Sturgill D."/>
            <person name="Sutton G."/>
            <person name="Sutton G.G."/>
            <person name="Tao W."/>
            <person name="Teichmann S."/>
            <person name="Tobari Y.N."/>
            <person name="Tomimura Y."/>
            <person name="Tsolas J.M."/>
            <person name="Valente V.L."/>
            <person name="Venter E."/>
            <person name="Venter J.C."/>
            <person name="Vicario S."/>
            <person name="Vieira F.G."/>
            <person name="Vilella A.J."/>
            <person name="Villasante A."/>
            <person name="Walenz B."/>
            <person name="Wang J."/>
            <person name="Wasserman M."/>
            <person name="Watts T."/>
            <person name="Wilson D."/>
            <person name="Wilson R.K."/>
            <person name="Wing R.A."/>
            <person name="Wolfner M.F."/>
            <person name="Wong A."/>
            <person name="Wong G.K."/>
            <person name="Wu C.I."/>
            <person name="Wu G."/>
            <person name="Yamamoto D."/>
            <person name="Yang H.P."/>
            <person name="Yang S.P."/>
            <person name="Yorke J.A."/>
            <person name="Yoshida K."/>
            <person name="Zdobnov E."/>
            <person name="Zhang P."/>
            <person name="Zhang Y."/>
            <person name="Zimin A.V."/>
            <person name="Baldwin J."/>
            <person name="Abdouelleil A."/>
            <person name="Abdulkadir J."/>
            <person name="Abebe A."/>
            <person name="Abera B."/>
            <person name="Abreu J."/>
            <person name="Acer S.C."/>
            <person name="Aftuck L."/>
            <person name="Alexander A."/>
            <person name="An P."/>
            <person name="Anderson E."/>
            <person name="Anderson S."/>
            <person name="Arachi H."/>
            <person name="Azer M."/>
            <person name="Bachantsang P."/>
            <person name="Barry A."/>
            <person name="Bayul T."/>
            <person name="Berlin A."/>
            <person name="Bessette D."/>
            <person name="Bloom T."/>
            <person name="Blye J."/>
            <person name="Boguslavskiy L."/>
            <person name="Bonnet C."/>
            <person name="Boukhgalter B."/>
            <person name="Bourzgui I."/>
            <person name="Brown A."/>
            <person name="Cahill P."/>
            <person name="Channer S."/>
            <person name="Cheshatsang Y."/>
            <person name="Chuda L."/>
            <person name="Citroen M."/>
            <person name="Collymore A."/>
            <person name="Cooke P."/>
            <person name="Costello M."/>
            <person name="D'Aco K."/>
            <person name="Daza R."/>
            <person name="De Haan G."/>
            <person name="DeGray S."/>
            <person name="DeMaso C."/>
            <person name="Dhargay N."/>
            <person name="Dooley K."/>
            <person name="Dooley E."/>
            <person name="Doricent M."/>
            <person name="Dorje P."/>
            <person name="Dorjee K."/>
            <person name="Dupes A."/>
            <person name="Elong R."/>
            <person name="Falk J."/>
            <person name="Farina A."/>
            <person name="Faro S."/>
            <person name="Ferguson D."/>
            <person name="Fisher S."/>
            <person name="Foley C.D."/>
            <person name="Franke A."/>
            <person name="Friedrich D."/>
            <person name="Gadbois L."/>
            <person name="Gearin G."/>
            <person name="Gearin C.R."/>
            <person name="Giannoukos G."/>
            <person name="Goode T."/>
            <person name="Graham J."/>
            <person name="Grandbois E."/>
            <person name="Grewal S."/>
            <person name="Gyaltsen K."/>
            <person name="Hafez N."/>
            <person name="Hagos B."/>
            <person name="Hall J."/>
            <person name="Henson C."/>
            <person name="Hollinger A."/>
            <person name="Honan T."/>
            <person name="Huard M.D."/>
            <person name="Hughes L."/>
            <person name="Hurhula B."/>
            <person name="Husby M.E."/>
            <person name="Kamat A."/>
            <person name="Kanga B."/>
            <person name="Kashin S."/>
            <person name="Khazanovich D."/>
            <person name="Kisner P."/>
            <person name="Lance K."/>
            <person name="Lara M."/>
            <person name="Lee W."/>
            <person name="Lennon N."/>
            <person name="Letendre F."/>
            <person name="LeVine R."/>
            <person name="Lipovsky A."/>
            <person name="Liu X."/>
            <person name="Liu J."/>
            <person name="Liu S."/>
            <person name="Lokyitsang T."/>
            <person name="Lokyitsang Y."/>
            <person name="Lubonja R."/>
            <person name="Lui A."/>
            <person name="MacDonald P."/>
            <person name="Magnisalis V."/>
            <person name="Maru K."/>
            <person name="Matthews C."/>
            <person name="McCusker W."/>
            <person name="McDonough S."/>
            <person name="Mehta T."/>
            <person name="Meldrim J."/>
            <person name="Meneus L."/>
            <person name="Mihai O."/>
            <person name="Mihalev A."/>
            <person name="Mihova T."/>
            <person name="Mittelman R."/>
            <person name="Mlenga V."/>
            <person name="Montmayeur A."/>
            <person name="Mulrain L."/>
            <person name="Navidi A."/>
            <person name="Naylor J."/>
            <person name="Negash T."/>
            <person name="Nguyen T."/>
            <person name="Nguyen N."/>
            <person name="Nicol R."/>
            <person name="Norbu C."/>
            <person name="Norbu N."/>
            <person name="Novod N."/>
            <person name="O'Neill B."/>
            <person name="Osman S."/>
            <person name="Markiewicz E."/>
            <person name="Oyono O.L."/>
            <person name="Patti C."/>
            <person name="Phunkhang P."/>
            <person name="Pierre F."/>
            <person name="Priest M."/>
            <person name="Raghuraman S."/>
            <person name="Rege F."/>
            <person name="Reyes R."/>
            <person name="Rise C."/>
            <person name="Rogov P."/>
            <person name="Ross K."/>
            <person name="Ryan E."/>
            <person name="Settipalli S."/>
            <person name="Shea T."/>
            <person name="Sherpa N."/>
            <person name="Shi L."/>
            <person name="Shih D."/>
            <person name="Sparrow T."/>
            <person name="Spaulding J."/>
            <person name="Stalker J."/>
            <person name="Stange-Thomann N."/>
            <person name="Stavropoulos S."/>
            <person name="Stone C."/>
            <person name="Strader C."/>
            <person name="Tesfaye S."/>
            <person name="Thomson T."/>
            <person name="Thoulutsang Y."/>
            <person name="Thoulutsang D."/>
            <person name="Topham K."/>
            <person name="Topping I."/>
            <person name="Tsamla T."/>
            <person name="Vassiliev H."/>
            <person name="Vo A."/>
            <person name="Wangchuk T."/>
            <person name="Wangdi T."/>
            <person name="Weiand M."/>
            <person name="Wilkinson J."/>
            <person name="Wilson A."/>
            <person name="Yadav S."/>
            <person name="Young G."/>
            <person name="Yu Q."/>
            <person name="Zembek L."/>
            <person name="Zhong D."/>
            <person name="Zimmer A."/>
            <person name="Zwirko Z."/>
            <person name="Jaffe D.B."/>
            <person name="Alvarez P."/>
            <person name="Brockman W."/>
            <person name="Butler J."/>
            <person name="Chin C."/>
            <person name="Gnerre S."/>
            <person name="Grabherr M."/>
            <person name="Kleber M."/>
            <person name="Mauceli E."/>
            <person name="MacCallum I."/>
        </authorList>
    </citation>
    <scope>NUCLEOTIDE SEQUENCE [LARGE SCALE GENOMIC DNA]</scope>
    <source>
        <strain evidence="3">Rob3c / Tucson 14021-0248.25</strain>
    </source>
</reference>
<gene>
    <name evidence="2" type="primary">Dsec\GM23494</name>
    <name evidence="2" type="ORF">Dsec_GM23494</name>
</gene>
<dbReference type="EMBL" id="CH480815">
    <property type="protein sequence ID" value="EDW43476.1"/>
    <property type="molecule type" value="Genomic_DNA"/>
</dbReference>
<accession>B4HGM3</accession>
<name>B4HGM3_DROSE</name>
<dbReference type="GO" id="GO:0005730">
    <property type="term" value="C:nucleolus"/>
    <property type="evidence" value="ECO:0007669"/>
    <property type="project" value="EnsemblMetazoa"/>
</dbReference>
<evidence type="ECO:0000313" key="2">
    <source>
        <dbReference type="EMBL" id="EDW43476.1"/>
    </source>
</evidence>
<dbReference type="HOGENOM" id="CLU_1715190_0_0_1"/>
<feature type="compositionally biased region" description="Gly residues" evidence="1">
    <location>
        <begin position="71"/>
        <end position="82"/>
    </location>
</feature>
<dbReference type="AlphaFoldDB" id="B4HGM3"/>
<dbReference type="STRING" id="7238.B4HGM3"/>